<keyword evidence="2" id="KW-0808">Transferase</keyword>
<dbReference type="Pfam" id="PF00534">
    <property type="entry name" value="Glycos_transf_1"/>
    <property type="match status" value="1"/>
</dbReference>
<dbReference type="PANTHER" id="PTHR12526:SF510">
    <property type="entry name" value="D-INOSITOL 3-PHOSPHATE GLYCOSYLTRANSFERASE"/>
    <property type="match status" value="1"/>
</dbReference>
<dbReference type="InterPro" id="IPR001296">
    <property type="entry name" value="Glyco_trans_1"/>
</dbReference>
<evidence type="ECO:0000259" key="3">
    <source>
        <dbReference type="Pfam" id="PF00534"/>
    </source>
</evidence>
<dbReference type="SUPFAM" id="SSF53756">
    <property type="entry name" value="UDP-Glycosyltransferase/glycogen phosphorylase"/>
    <property type="match status" value="1"/>
</dbReference>
<dbReference type="Proteomes" id="UP000030988">
    <property type="component" value="Unassembled WGS sequence"/>
</dbReference>
<dbReference type="STRING" id="1572751.PK98_13170"/>
<sequence length="339" mass="36247">METFCTRAVQALADHFPALSVRHAGTYTAYLSARTLSQLLGGIAGVARFRLGGHGVVWLQYVNLPDLAYILVARALGLRVMVTPHLGSNWRSQRDPRLRALSRSLLGRAQRIALLAPTQAEEVALPGRVPQSAVSTFLPAEVLLPVPRAAQTGPLRLLHASRLSREKGTFKVVEVAAALRDRGVPFTLEIAGGADEATFVALRALIAAHDLAAHVHLTGWIEPAALMERLRVSDVLVHLSTIDSYPLIVLEALACGMFPIALDLAGARNIVGRFDGLIVDPAADIAQTAAFLATAEADDLRRRGQAQSARVRESLGWQAAAAQLAQALQQTATDQAVNA</sequence>
<comment type="caution">
    <text evidence="4">The sequence shown here is derived from an EMBL/GenBank/DDBJ whole genome shotgun (WGS) entry which is preliminary data.</text>
</comment>
<gene>
    <name evidence="4" type="ORF">PK98_13170</name>
</gene>
<organism evidence="4 5">
    <name type="scientific">Croceibacterium mercuriale</name>
    <dbReference type="NCBI Taxonomy" id="1572751"/>
    <lineage>
        <taxon>Bacteria</taxon>
        <taxon>Pseudomonadati</taxon>
        <taxon>Pseudomonadota</taxon>
        <taxon>Alphaproteobacteria</taxon>
        <taxon>Sphingomonadales</taxon>
        <taxon>Erythrobacteraceae</taxon>
        <taxon>Croceibacterium</taxon>
    </lineage>
</organism>
<proteinExistence type="predicted"/>
<dbReference type="EMBL" id="JTDN01000002">
    <property type="protein sequence ID" value="KHL24832.1"/>
    <property type="molecule type" value="Genomic_DNA"/>
</dbReference>
<dbReference type="AlphaFoldDB" id="A0A0B2BXV3"/>
<evidence type="ECO:0000313" key="5">
    <source>
        <dbReference type="Proteomes" id="UP000030988"/>
    </source>
</evidence>
<dbReference type="Gene3D" id="3.40.50.2000">
    <property type="entry name" value="Glycogen Phosphorylase B"/>
    <property type="match status" value="2"/>
</dbReference>
<evidence type="ECO:0000256" key="2">
    <source>
        <dbReference type="ARBA" id="ARBA00022679"/>
    </source>
</evidence>
<feature type="domain" description="Glycosyl transferase family 1" evidence="3">
    <location>
        <begin position="151"/>
        <end position="309"/>
    </location>
</feature>
<keyword evidence="5" id="KW-1185">Reference proteome</keyword>
<dbReference type="PANTHER" id="PTHR12526">
    <property type="entry name" value="GLYCOSYLTRANSFERASE"/>
    <property type="match status" value="1"/>
</dbReference>
<protein>
    <recommendedName>
        <fullName evidence="3">Glycosyl transferase family 1 domain-containing protein</fullName>
    </recommendedName>
</protein>
<reference evidence="4 5" key="1">
    <citation type="submission" date="2014-11" db="EMBL/GenBank/DDBJ databases">
        <title>Draft genome sequence of Kirrobacter mercurialis.</title>
        <authorList>
            <person name="Coil D.A."/>
            <person name="Eisen J.A."/>
        </authorList>
    </citation>
    <scope>NUCLEOTIDE SEQUENCE [LARGE SCALE GENOMIC DNA]</scope>
    <source>
        <strain evidence="4 5">Coronado</strain>
    </source>
</reference>
<evidence type="ECO:0000313" key="4">
    <source>
        <dbReference type="EMBL" id="KHL24832.1"/>
    </source>
</evidence>
<keyword evidence="1" id="KW-0328">Glycosyltransferase</keyword>
<evidence type="ECO:0000256" key="1">
    <source>
        <dbReference type="ARBA" id="ARBA00022676"/>
    </source>
</evidence>
<accession>A0A0B2BXV3</accession>
<dbReference type="GO" id="GO:0016757">
    <property type="term" value="F:glycosyltransferase activity"/>
    <property type="evidence" value="ECO:0007669"/>
    <property type="project" value="UniProtKB-KW"/>
</dbReference>
<name>A0A0B2BXV3_9SPHN</name>